<feature type="region of interest" description="Disordered" evidence="10">
    <location>
        <begin position="1"/>
        <end position="80"/>
    </location>
</feature>
<feature type="binding site" evidence="8">
    <location>
        <position position="356"/>
    </location>
    <ligand>
        <name>Ca(2+)</name>
        <dbReference type="ChEBI" id="CHEBI:29108"/>
    </ligand>
</feature>
<feature type="binding site" evidence="8">
    <location>
        <position position="274"/>
    </location>
    <ligand>
        <name>Ca(2+)</name>
        <dbReference type="ChEBI" id="CHEBI:29108"/>
    </ligand>
</feature>
<keyword evidence="2 8" id="KW-0479">Metal-binding</keyword>
<dbReference type="InterPro" id="IPR002372">
    <property type="entry name" value="PQQ_rpt_dom"/>
</dbReference>
<keyword evidence="14" id="KW-1185">Reference proteome</keyword>
<feature type="binding site" evidence="8">
    <location>
        <position position="398"/>
    </location>
    <ligand>
        <name>Ca(2+)</name>
        <dbReference type="ChEBI" id="CHEBI:29108"/>
    </ligand>
</feature>
<organism evidence="13 14">
    <name type="scientific">Zoogloea ramigera</name>
    <dbReference type="NCBI Taxonomy" id="350"/>
    <lineage>
        <taxon>Bacteria</taxon>
        <taxon>Pseudomonadati</taxon>
        <taxon>Pseudomonadota</taxon>
        <taxon>Betaproteobacteria</taxon>
        <taxon>Rhodocyclales</taxon>
        <taxon>Zoogloeaceae</taxon>
        <taxon>Zoogloea</taxon>
    </lineage>
</organism>
<comment type="similarity">
    <text evidence="1">Belongs to the bacterial PQQ dehydrogenase family.</text>
</comment>
<dbReference type="NCBIfam" id="TIGR03075">
    <property type="entry name" value="PQQ_enz_alc_DH"/>
    <property type="match status" value="1"/>
</dbReference>
<keyword evidence="9" id="KW-1015">Disulfide bond</keyword>
<dbReference type="PANTHER" id="PTHR32303:SF20">
    <property type="entry name" value="QUINOPROTEIN ETHANOL DEHYDROGENASE"/>
    <property type="match status" value="1"/>
</dbReference>
<comment type="cofactor">
    <cofactor evidence="7">
        <name>pyrroloquinoline quinone</name>
        <dbReference type="ChEBI" id="CHEBI:58442"/>
    </cofactor>
    <text evidence="7">Binds 1 PQQ group per subunit.</text>
</comment>
<evidence type="ECO:0000256" key="4">
    <source>
        <dbReference type="ARBA" id="ARBA00022891"/>
    </source>
</evidence>
<dbReference type="AlphaFoldDB" id="A0A4Y4CRW5"/>
<feature type="active site" description="Proton acceptor" evidence="6">
    <location>
        <position position="398"/>
    </location>
</feature>
<reference evidence="13 14" key="1">
    <citation type="submission" date="2019-06" db="EMBL/GenBank/DDBJ databases">
        <title>Whole genome shotgun sequence of Zoogloea ramigera NBRC 15342.</title>
        <authorList>
            <person name="Hosoyama A."/>
            <person name="Uohara A."/>
            <person name="Ohji S."/>
            <person name="Ichikawa N."/>
        </authorList>
    </citation>
    <scope>NUCLEOTIDE SEQUENCE [LARGE SCALE GENOMIC DNA]</scope>
    <source>
        <strain evidence="13 14">NBRC 15342</strain>
    </source>
</reference>
<evidence type="ECO:0000313" key="14">
    <source>
        <dbReference type="Proteomes" id="UP000318422"/>
    </source>
</evidence>
<dbReference type="PANTHER" id="PTHR32303">
    <property type="entry name" value="QUINOPROTEIN ALCOHOL DEHYDROGENASE (CYTOCHROME C)"/>
    <property type="match status" value="1"/>
</dbReference>
<comment type="cofactor">
    <cofactor evidence="8">
        <name>Ca(2+)</name>
        <dbReference type="ChEBI" id="CHEBI:29108"/>
    </cofactor>
    <text evidence="8">Binds 1 Ca(2+) ion per subunit.</text>
</comment>
<sequence length="668" mass="71784">MLAGNGPGASPRAPDAPPALPAGRHSLKTLPLAQPLQRRKPAGEHIQGKDGHSSVGRPHPQARDHWKKPRRQSMQKNPHPKRSAISIALLALGALAFNPAQATVTDADILNDAATKGDVVSFGLGTQGQRFSPMNQINTKTVKNLVPAWSMSFGGEKQRGQESQPVIHNGKMFVTASYSRLFAVDAKTGKKLWKYEHRLPDGIMPCCDVINRGAALHGDLVIFATLDAQLVALNQNTGKVVWKEKLGDYAAGYSATAAPIVAKGKLITGVSGGEFGVVGRIDARDPQTGKLLWTRPTVEGHMGYKYDADGKQIENGISGTTNATWEGDLWKTGGAATWNGATYDPETNLIFAGTGNPAPWNSHLRPGDNLFSSSTVAIDADTGKIAWHYQNTPHDGWDFDGVNEFISFDFKDPKTGKVIKAGAKADRNGFFFVNDRTNGKLLGAYPFVKKITWATGYNLETGRPNYIEEGRPGDPTAGADGKKGKVVFSAPSFLGGKNQQQMGYSPQTGLFYVPANEWSMDIWNEPVAYKKGAAYLGAGFTIKAIHDDHIGVLRAMDPATGKIVWENKNYAPLWGGVLSTGGGLVFYGTPEGLLKALDAKTGKELWSFQTGTGIVAPPVTWEQDGEQMVAVVTGWGGAVPLWGGDVAKRVNFLEQGGSVWVFKLHKGS</sequence>
<dbReference type="GO" id="GO:0005509">
    <property type="term" value="F:calcium ion binding"/>
    <property type="evidence" value="ECO:0007669"/>
    <property type="project" value="InterPro"/>
</dbReference>
<dbReference type="Proteomes" id="UP000318422">
    <property type="component" value="Unassembled WGS sequence"/>
</dbReference>
<dbReference type="Pfam" id="PF13360">
    <property type="entry name" value="PQQ_2"/>
    <property type="match status" value="1"/>
</dbReference>
<dbReference type="SUPFAM" id="SSF50998">
    <property type="entry name" value="Quinoprotein alcohol dehydrogenase-like"/>
    <property type="match status" value="1"/>
</dbReference>
<evidence type="ECO:0000313" key="13">
    <source>
        <dbReference type="EMBL" id="GEC94214.1"/>
    </source>
</evidence>
<feature type="disulfide bond" evidence="9">
    <location>
        <begin position="206"/>
        <end position="207"/>
    </location>
</feature>
<proteinExistence type="inferred from homology"/>
<feature type="binding site" evidence="7">
    <location>
        <position position="212"/>
    </location>
    <ligand>
        <name>pyrroloquinoline quinone</name>
        <dbReference type="ChEBI" id="CHEBI:58442"/>
    </ligand>
</feature>
<dbReference type="EMBL" id="BJNV01000004">
    <property type="protein sequence ID" value="GEC94214.1"/>
    <property type="molecule type" value="Genomic_DNA"/>
</dbReference>
<dbReference type="InterPro" id="IPR017512">
    <property type="entry name" value="PQQ_MeOH/EtOH_DH"/>
</dbReference>
<accession>A0A4Y4CRW5</accession>
<evidence type="ECO:0000256" key="8">
    <source>
        <dbReference type="PIRSR" id="PIRSR617512-3"/>
    </source>
</evidence>
<evidence type="ECO:0000256" key="5">
    <source>
        <dbReference type="ARBA" id="ARBA00023002"/>
    </source>
</evidence>
<dbReference type="InterPro" id="IPR018391">
    <property type="entry name" value="PQQ_b-propeller_rpt"/>
</dbReference>
<dbReference type="FunFam" id="2.140.10.10:FF:000003">
    <property type="entry name" value="Methanol dehydrogenase, large subunit"/>
    <property type="match status" value="1"/>
</dbReference>
<evidence type="ECO:0000256" key="2">
    <source>
        <dbReference type="ARBA" id="ARBA00022723"/>
    </source>
</evidence>
<evidence type="ECO:0000256" key="9">
    <source>
        <dbReference type="PIRSR" id="PIRSR617512-4"/>
    </source>
</evidence>
<keyword evidence="5" id="KW-0560">Oxidoreductase</keyword>
<evidence type="ECO:0000256" key="1">
    <source>
        <dbReference type="ARBA" id="ARBA00008156"/>
    </source>
</evidence>
<dbReference type="GO" id="GO:0016614">
    <property type="term" value="F:oxidoreductase activity, acting on CH-OH group of donors"/>
    <property type="evidence" value="ECO:0007669"/>
    <property type="project" value="InterPro"/>
</dbReference>
<feature type="domain" description="Pyrrolo-quinoline quinone repeat" evidence="12">
    <location>
        <begin position="551"/>
        <end position="620"/>
    </location>
</feature>
<dbReference type="InterPro" id="IPR011047">
    <property type="entry name" value="Quinoprotein_ADH-like_sf"/>
</dbReference>
<evidence type="ECO:0000259" key="11">
    <source>
        <dbReference type="Pfam" id="PF01011"/>
    </source>
</evidence>
<evidence type="ECO:0000256" key="10">
    <source>
        <dbReference type="SAM" id="MobiDB-lite"/>
    </source>
</evidence>
<name>A0A4Y4CRW5_ZOORA</name>
<feature type="domain" description="Pyrrolo-quinoline quinone repeat" evidence="11">
    <location>
        <begin position="122"/>
        <end position="441"/>
    </location>
</feature>
<dbReference type="Pfam" id="PF01011">
    <property type="entry name" value="PQQ"/>
    <property type="match status" value="1"/>
</dbReference>
<evidence type="ECO:0000256" key="7">
    <source>
        <dbReference type="PIRSR" id="PIRSR617512-2"/>
    </source>
</evidence>
<gene>
    <name evidence="13" type="ORF">ZRA01_02870</name>
</gene>
<keyword evidence="8" id="KW-0106">Calcium</keyword>
<feature type="binding site" evidence="7">
    <location>
        <position position="256"/>
    </location>
    <ligand>
        <name>pyrroloquinoline quinone</name>
        <dbReference type="ChEBI" id="CHEBI:58442"/>
    </ligand>
</feature>
<feature type="compositionally biased region" description="Basic residues" evidence="10">
    <location>
        <begin position="65"/>
        <end position="80"/>
    </location>
</feature>
<comment type="caution">
    <text evidence="13">The sequence shown here is derived from an EMBL/GenBank/DDBJ whole genome shotgun (WGS) entry which is preliminary data.</text>
</comment>
<dbReference type="GO" id="GO:0070968">
    <property type="term" value="F:pyrroloquinoline quinone binding"/>
    <property type="evidence" value="ECO:0007669"/>
    <property type="project" value="UniProtKB-ARBA"/>
</dbReference>
<dbReference type="InterPro" id="IPR034119">
    <property type="entry name" value="ADHI"/>
</dbReference>
<dbReference type="SMART" id="SM00564">
    <property type="entry name" value="PQQ"/>
    <property type="match status" value="6"/>
</dbReference>
<dbReference type="GO" id="GO:0016020">
    <property type="term" value="C:membrane"/>
    <property type="evidence" value="ECO:0007669"/>
    <property type="project" value="InterPro"/>
</dbReference>
<evidence type="ECO:0000256" key="6">
    <source>
        <dbReference type="PIRSR" id="PIRSR617512-1"/>
    </source>
</evidence>
<dbReference type="Gene3D" id="2.140.10.10">
    <property type="entry name" value="Quinoprotein alcohol dehydrogenase-like superfamily"/>
    <property type="match status" value="1"/>
</dbReference>
<evidence type="ECO:0000259" key="12">
    <source>
        <dbReference type="Pfam" id="PF13360"/>
    </source>
</evidence>
<keyword evidence="3" id="KW-0732">Signal</keyword>
<dbReference type="CDD" id="cd10277">
    <property type="entry name" value="PQQ_ADH_I"/>
    <property type="match status" value="1"/>
</dbReference>
<protein>
    <submittedName>
        <fullName evidence="13">Alcohol dehydrogenase</fullName>
    </submittedName>
</protein>
<evidence type="ECO:0000256" key="3">
    <source>
        <dbReference type="ARBA" id="ARBA00022729"/>
    </source>
</evidence>
<keyword evidence="4 7" id="KW-0634">PQQ</keyword>
<feature type="compositionally biased region" description="Basic and acidic residues" evidence="10">
    <location>
        <begin position="41"/>
        <end position="52"/>
    </location>
</feature>
<feature type="binding site" evidence="7">
    <location>
        <position position="162"/>
    </location>
    <ligand>
        <name>pyrroloquinoline quinone</name>
        <dbReference type="ChEBI" id="CHEBI:58442"/>
    </ligand>
</feature>